<dbReference type="PANTHER" id="PTHR47926">
    <property type="entry name" value="PENTATRICOPEPTIDE REPEAT-CONTAINING PROTEIN"/>
    <property type="match status" value="1"/>
</dbReference>
<proteinExistence type="predicted"/>
<dbReference type="GO" id="GO:0099402">
    <property type="term" value="P:plant organ development"/>
    <property type="evidence" value="ECO:0007669"/>
    <property type="project" value="UniProtKB-ARBA"/>
</dbReference>
<reference evidence="3" key="1">
    <citation type="submission" date="2018-02" db="EMBL/GenBank/DDBJ databases">
        <title>Rhizophora mucronata_Transcriptome.</title>
        <authorList>
            <person name="Meera S.P."/>
            <person name="Sreeshan A."/>
            <person name="Augustine A."/>
        </authorList>
    </citation>
    <scope>NUCLEOTIDE SEQUENCE</scope>
    <source>
        <tissue evidence="3">Leaf</tissue>
    </source>
</reference>
<dbReference type="GO" id="GO:0003723">
    <property type="term" value="F:RNA binding"/>
    <property type="evidence" value="ECO:0007669"/>
    <property type="project" value="InterPro"/>
</dbReference>
<keyword evidence="1" id="KW-0677">Repeat</keyword>
<name>A0A2P2N115_RHIMU</name>
<dbReference type="Gene3D" id="1.25.40.10">
    <property type="entry name" value="Tetratricopeptide repeat domain"/>
    <property type="match status" value="1"/>
</dbReference>
<dbReference type="NCBIfam" id="TIGR00756">
    <property type="entry name" value="PPR"/>
    <property type="match status" value="1"/>
</dbReference>
<accession>A0A2P2N115</accession>
<dbReference type="InterPro" id="IPR011990">
    <property type="entry name" value="TPR-like_helical_dom_sf"/>
</dbReference>
<evidence type="ECO:0000313" key="3">
    <source>
        <dbReference type="EMBL" id="MBX36177.1"/>
    </source>
</evidence>
<feature type="repeat" description="PPR" evidence="2">
    <location>
        <begin position="9"/>
        <end position="44"/>
    </location>
</feature>
<dbReference type="PANTHER" id="PTHR47926:SF516">
    <property type="entry name" value="SMK1"/>
    <property type="match status" value="1"/>
</dbReference>
<dbReference type="GO" id="GO:0009451">
    <property type="term" value="P:RNA modification"/>
    <property type="evidence" value="ECO:0007669"/>
    <property type="project" value="InterPro"/>
</dbReference>
<dbReference type="AlphaFoldDB" id="A0A2P2N115"/>
<dbReference type="PROSITE" id="PS51257">
    <property type="entry name" value="PROKAR_LIPOPROTEIN"/>
    <property type="match status" value="1"/>
</dbReference>
<sequence>MKDHGFKPNPVTLTAVLASCSHSGLIDEGWKIFHSMQSDYGFEPYTEHYACMVDLLSRLGHLEEALGLAQSKKLAATASIWGALLAGCVMHKNVEIGEIAAHHLFELEPRNSSNYIALCCIYESCSVRDGILTTRAKMRELNLVKSPGCSWVIIAGIIHKFFQGDHSHLSAKVVSETLDGMIKIPMVPDDFECKL</sequence>
<dbReference type="FunFam" id="1.25.40.10:FF:000158">
    <property type="entry name" value="pentatricopeptide repeat-containing protein At2g33680"/>
    <property type="match status" value="1"/>
</dbReference>
<protein>
    <submittedName>
        <fullName evidence="3">Uncharacterized protein MANES_12G154000</fullName>
    </submittedName>
</protein>
<dbReference type="InterPro" id="IPR046848">
    <property type="entry name" value="E_motif"/>
</dbReference>
<dbReference type="EMBL" id="GGEC01055693">
    <property type="protein sequence ID" value="MBX36177.1"/>
    <property type="molecule type" value="Transcribed_RNA"/>
</dbReference>
<dbReference type="PROSITE" id="PS51375">
    <property type="entry name" value="PPR"/>
    <property type="match status" value="1"/>
</dbReference>
<evidence type="ECO:0000256" key="2">
    <source>
        <dbReference type="PROSITE-ProRule" id="PRU00708"/>
    </source>
</evidence>
<dbReference type="InterPro" id="IPR046960">
    <property type="entry name" value="PPR_At4g14850-like_plant"/>
</dbReference>
<organism evidence="3">
    <name type="scientific">Rhizophora mucronata</name>
    <name type="common">Asiatic mangrove</name>
    <dbReference type="NCBI Taxonomy" id="61149"/>
    <lineage>
        <taxon>Eukaryota</taxon>
        <taxon>Viridiplantae</taxon>
        <taxon>Streptophyta</taxon>
        <taxon>Embryophyta</taxon>
        <taxon>Tracheophyta</taxon>
        <taxon>Spermatophyta</taxon>
        <taxon>Magnoliopsida</taxon>
        <taxon>eudicotyledons</taxon>
        <taxon>Gunneridae</taxon>
        <taxon>Pentapetalae</taxon>
        <taxon>rosids</taxon>
        <taxon>fabids</taxon>
        <taxon>Malpighiales</taxon>
        <taxon>Rhizophoraceae</taxon>
        <taxon>Rhizophora</taxon>
    </lineage>
</organism>
<dbReference type="Pfam" id="PF20431">
    <property type="entry name" value="E_motif"/>
    <property type="match status" value="1"/>
</dbReference>
<dbReference type="InterPro" id="IPR002885">
    <property type="entry name" value="PPR_rpt"/>
</dbReference>
<dbReference type="Pfam" id="PF01535">
    <property type="entry name" value="PPR"/>
    <property type="match status" value="2"/>
</dbReference>
<evidence type="ECO:0000256" key="1">
    <source>
        <dbReference type="ARBA" id="ARBA00022737"/>
    </source>
</evidence>